<dbReference type="Proteomes" id="UP000235836">
    <property type="component" value="Unassembled WGS sequence"/>
</dbReference>
<dbReference type="InterPro" id="IPR036928">
    <property type="entry name" value="AS_sf"/>
</dbReference>
<dbReference type="EC" id="3.5.1.4" evidence="3"/>
<evidence type="ECO:0000256" key="3">
    <source>
        <dbReference type="ARBA" id="ARBA00012922"/>
    </source>
</evidence>
<dbReference type="PANTHER" id="PTHR11895:SF7">
    <property type="entry name" value="GLUTAMYL-TRNA(GLN) AMIDOTRANSFERASE SUBUNIT A, MITOCHONDRIAL"/>
    <property type="match status" value="1"/>
</dbReference>
<comment type="caution">
    <text evidence="5">The sequence shown here is derived from an EMBL/GenBank/DDBJ whole genome shotgun (WGS) entry which is preliminary data.</text>
</comment>
<name>A0A2N6T403_9CORY</name>
<dbReference type="PROSITE" id="PS00571">
    <property type="entry name" value="AMIDASES"/>
    <property type="match status" value="1"/>
</dbReference>
<dbReference type="SUPFAM" id="SSF75304">
    <property type="entry name" value="Amidase signature (AS) enzymes"/>
    <property type="match status" value="1"/>
</dbReference>
<evidence type="ECO:0000313" key="6">
    <source>
        <dbReference type="Proteomes" id="UP000235836"/>
    </source>
</evidence>
<dbReference type="InterPro" id="IPR000120">
    <property type="entry name" value="Amidase"/>
</dbReference>
<dbReference type="InterPro" id="IPR023631">
    <property type="entry name" value="Amidase_dom"/>
</dbReference>
<proteinExistence type="inferred from homology"/>
<evidence type="ECO:0000256" key="1">
    <source>
        <dbReference type="ARBA" id="ARBA00001311"/>
    </source>
</evidence>
<feature type="domain" description="Amidase" evidence="4">
    <location>
        <begin position="14"/>
        <end position="141"/>
    </location>
</feature>
<keyword evidence="6" id="KW-1185">Reference proteome</keyword>
<evidence type="ECO:0000256" key="2">
    <source>
        <dbReference type="ARBA" id="ARBA00009199"/>
    </source>
</evidence>
<dbReference type="InterPro" id="IPR020556">
    <property type="entry name" value="Amidase_CS"/>
</dbReference>
<comment type="catalytic activity">
    <reaction evidence="1">
        <text>a monocarboxylic acid amide + H2O = a monocarboxylate + NH4(+)</text>
        <dbReference type="Rhea" id="RHEA:12020"/>
        <dbReference type="ChEBI" id="CHEBI:15377"/>
        <dbReference type="ChEBI" id="CHEBI:28938"/>
        <dbReference type="ChEBI" id="CHEBI:35757"/>
        <dbReference type="ChEBI" id="CHEBI:83628"/>
        <dbReference type="EC" id="3.5.1.4"/>
    </reaction>
</comment>
<dbReference type="Gene3D" id="3.90.1300.10">
    <property type="entry name" value="Amidase signature (AS) domain"/>
    <property type="match status" value="1"/>
</dbReference>
<dbReference type="RefSeq" id="WP_102724198.1">
    <property type="nucleotide sequence ID" value="NZ_PNHG01000011.1"/>
</dbReference>
<dbReference type="AlphaFoldDB" id="A0A2N6T403"/>
<gene>
    <name evidence="5" type="ORF">CJ203_07975</name>
</gene>
<dbReference type="PANTHER" id="PTHR11895">
    <property type="entry name" value="TRANSAMIDASE"/>
    <property type="match status" value="1"/>
</dbReference>
<dbReference type="EMBL" id="PNHG01000011">
    <property type="protein sequence ID" value="PMC64034.1"/>
    <property type="molecule type" value="Genomic_DNA"/>
</dbReference>
<accession>A0A2N6T403</accession>
<organism evidence="5 6">
    <name type="scientific">Corynebacterium tuscaniense</name>
    <dbReference type="NCBI Taxonomy" id="302449"/>
    <lineage>
        <taxon>Bacteria</taxon>
        <taxon>Bacillati</taxon>
        <taxon>Actinomycetota</taxon>
        <taxon>Actinomycetes</taxon>
        <taxon>Mycobacteriales</taxon>
        <taxon>Corynebacteriaceae</taxon>
        <taxon>Corynebacterium</taxon>
    </lineage>
</organism>
<reference evidence="5 6" key="1">
    <citation type="submission" date="2017-09" db="EMBL/GenBank/DDBJ databases">
        <title>Bacterial strain isolated from the female urinary microbiota.</title>
        <authorList>
            <person name="Thomas-White K."/>
            <person name="Kumar N."/>
            <person name="Forster S."/>
            <person name="Putonti C."/>
            <person name="Lawley T."/>
            <person name="Wolfe A.J."/>
        </authorList>
    </citation>
    <scope>NUCLEOTIDE SEQUENCE [LARGE SCALE GENOMIC DNA]</scope>
    <source>
        <strain evidence="5 6">UMB0792</strain>
    </source>
</reference>
<evidence type="ECO:0000259" key="4">
    <source>
        <dbReference type="Pfam" id="PF01425"/>
    </source>
</evidence>
<evidence type="ECO:0000313" key="5">
    <source>
        <dbReference type="EMBL" id="PMC64034.1"/>
    </source>
</evidence>
<sequence>MHAAFTYLDNSVLPQTAGRLAGWVIPAKDLSDVAGMPTTMGNPAREYKARTTSPFLATLVRQGAAINGKTVTAEMGATVYAERVPELVSPAYPGATPGGSSSGAAVVVAAGLHRAAHGSDAGGSLRVPAAACEVVGFKPSGAGTVDGFLTRTVADQLTLHGLPQNAYRRLRLGICTSPLFAPNAQVDEKRVAVVERAGEVLEELGGVDKQVLEPFSGAERAFGYFRTLITHNFADVDPADSEYLAWLRREGRALTPGDVTLARQQAAGVATHVAAQWDVDVVLTPTIAADPPAVDYFPGLAPEDSFMAQTEWSPWCSLFNLSGGPAVAVGPVHLGGLTVDDATLLQLAQLIEPVVREWR</sequence>
<protein>
    <recommendedName>
        <fullName evidence="3">amidase</fullName>
        <ecNumber evidence="3">3.5.1.4</ecNumber>
    </recommendedName>
</protein>
<dbReference type="GO" id="GO:0004040">
    <property type="term" value="F:amidase activity"/>
    <property type="evidence" value="ECO:0007669"/>
    <property type="project" value="UniProtKB-EC"/>
</dbReference>
<dbReference type="Pfam" id="PF01425">
    <property type="entry name" value="Amidase"/>
    <property type="match status" value="1"/>
</dbReference>
<comment type="similarity">
    <text evidence="2">Belongs to the amidase family.</text>
</comment>